<dbReference type="SMART" id="SM00341">
    <property type="entry name" value="HRDC"/>
    <property type="match status" value="1"/>
</dbReference>
<dbReference type="InterPro" id="IPR001650">
    <property type="entry name" value="Helicase_C-like"/>
</dbReference>
<dbReference type="Pfam" id="PF16124">
    <property type="entry name" value="RecQ_Zn_bind"/>
    <property type="match status" value="1"/>
</dbReference>
<evidence type="ECO:0000256" key="12">
    <source>
        <dbReference type="ARBA" id="ARBA00023125"/>
    </source>
</evidence>
<evidence type="ECO:0000256" key="17">
    <source>
        <dbReference type="ARBA" id="ARBA00049360"/>
    </source>
</evidence>
<evidence type="ECO:0000256" key="4">
    <source>
        <dbReference type="ARBA" id="ARBA00022705"/>
    </source>
</evidence>
<evidence type="ECO:0000256" key="1">
    <source>
        <dbReference type="ARBA" id="ARBA00001947"/>
    </source>
</evidence>
<evidence type="ECO:0000313" key="24">
    <source>
        <dbReference type="Proteomes" id="UP001151699"/>
    </source>
</evidence>
<keyword evidence="15 18" id="KW-0539">Nucleus</keyword>
<name>A0A9Q0S6S7_9DIPT</name>
<organism evidence="23 24">
    <name type="scientific">Pseudolycoriella hygida</name>
    <dbReference type="NCBI Taxonomy" id="35572"/>
    <lineage>
        <taxon>Eukaryota</taxon>
        <taxon>Metazoa</taxon>
        <taxon>Ecdysozoa</taxon>
        <taxon>Arthropoda</taxon>
        <taxon>Hexapoda</taxon>
        <taxon>Insecta</taxon>
        <taxon>Pterygota</taxon>
        <taxon>Neoptera</taxon>
        <taxon>Endopterygota</taxon>
        <taxon>Diptera</taxon>
        <taxon>Nematocera</taxon>
        <taxon>Sciaroidea</taxon>
        <taxon>Sciaridae</taxon>
        <taxon>Pseudolycoriella</taxon>
    </lineage>
</organism>
<feature type="compositionally biased region" description="Basic residues" evidence="19">
    <location>
        <begin position="889"/>
        <end position="928"/>
    </location>
</feature>
<dbReference type="Pfam" id="PF00270">
    <property type="entry name" value="DEAD"/>
    <property type="match status" value="1"/>
</dbReference>
<dbReference type="InterPro" id="IPR044876">
    <property type="entry name" value="HRDC_dom_sf"/>
</dbReference>
<feature type="domain" description="Helicase C-terminal" evidence="22">
    <location>
        <begin position="416"/>
        <end position="565"/>
    </location>
</feature>
<keyword evidence="11 18" id="KW-0067">ATP-binding</keyword>
<dbReference type="PROSITE" id="PS00690">
    <property type="entry name" value="DEAH_ATP_HELICASE"/>
    <property type="match status" value="1"/>
</dbReference>
<comment type="catalytic activity">
    <reaction evidence="17 18">
        <text>ATP + H2O = ADP + phosphate + H(+)</text>
        <dbReference type="Rhea" id="RHEA:13065"/>
        <dbReference type="ChEBI" id="CHEBI:15377"/>
        <dbReference type="ChEBI" id="CHEBI:15378"/>
        <dbReference type="ChEBI" id="CHEBI:30616"/>
        <dbReference type="ChEBI" id="CHEBI:43474"/>
        <dbReference type="ChEBI" id="CHEBI:456216"/>
    </reaction>
</comment>
<dbReference type="PROSITE" id="PS50967">
    <property type="entry name" value="HRDC"/>
    <property type="match status" value="1"/>
</dbReference>
<dbReference type="SMART" id="SM00490">
    <property type="entry name" value="HELICc"/>
    <property type="match status" value="1"/>
</dbReference>
<dbReference type="GO" id="GO:0007131">
    <property type="term" value="P:reciprocal meiotic recombination"/>
    <property type="evidence" value="ECO:0007669"/>
    <property type="project" value="UniProtKB-ARBA"/>
</dbReference>
<dbReference type="PANTHER" id="PTHR13710">
    <property type="entry name" value="DNA HELICASE RECQ FAMILY MEMBER"/>
    <property type="match status" value="1"/>
</dbReference>
<comment type="similarity">
    <text evidence="3 18">Belongs to the helicase family. RecQ subfamily.</text>
</comment>
<keyword evidence="6 18" id="KW-0547">Nucleotide-binding</keyword>
<dbReference type="FunFam" id="3.40.50.300:FF:000340">
    <property type="entry name" value="Bloom syndrome, RecQ helicase"/>
    <property type="match status" value="1"/>
</dbReference>
<dbReference type="Gene3D" id="1.10.10.10">
    <property type="entry name" value="Winged helix-like DNA-binding domain superfamily/Winged helix DNA-binding domain"/>
    <property type="match status" value="1"/>
</dbReference>
<evidence type="ECO:0000256" key="14">
    <source>
        <dbReference type="ARBA" id="ARBA00023235"/>
    </source>
</evidence>
<dbReference type="InterPro" id="IPR018982">
    <property type="entry name" value="RQC_domain"/>
</dbReference>
<evidence type="ECO:0000256" key="19">
    <source>
        <dbReference type="SAM" id="MobiDB-lite"/>
    </source>
</evidence>
<dbReference type="GO" id="GO:0005737">
    <property type="term" value="C:cytoplasm"/>
    <property type="evidence" value="ECO:0007669"/>
    <property type="project" value="TreeGrafter"/>
</dbReference>
<dbReference type="PANTHER" id="PTHR13710:SF153">
    <property type="entry name" value="RECQ-LIKE DNA HELICASE BLM"/>
    <property type="match status" value="1"/>
</dbReference>
<dbReference type="SMART" id="SM00487">
    <property type="entry name" value="DEXDc"/>
    <property type="match status" value="1"/>
</dbReference>
<dbReference type="SUPFAM" id="SSF52540">
    <property type="entry name" value="P-loop containing nucleoside triphosphate hydrolases"/>
    <property type="match status" value="1"/>
</dbReference>
<dbReference type="AlphaFoldDB" id="A0A9Q0S6S7"/>
<dbReference type="GO" id="GO:0005694">
    <property type="term" value="C:chromosome"/>
    <property type="evidence" value="ECO:0007669"/>
    <property type="project" value="TreeGrafter"/>
</dbReference>
<dbReference type="GO" id="GO:0046872">
    <property type="term" value="F:metal ion binding"/>
    <property type="evidence" value="ECO:0007669"/>
    <property type="project" value="UniProtKB-KW"/>
</dbReference>
<dbReference type="InterPro" id="IPR002464">
    <property type="entry name" value="DNA/RNA_helicase_DEAH_CS"/>
</dbReference>
<feature type="compositionally biased region" description="Basic and acidic residues" evidence="19">
    <location>
        <begin position="58"/>
        <end position="70"/>
    </location>
</feature>
<comment type="subcellular location">
    <subcellularLocation>
        <location evidence="2 18">Nucleus</location>
    </subcellularLocation>
</comment>
<sequence>MESCCDIIDKLPSESYSQLFGDKAKDFVKLRSLRSKVKAKIVKLDKLLQNDTPGRSETPGRNETPHRSETFRHTETPAIRTTSNTASSSIHNDEQCDDLNDFLKLNEEQRDLWGKSDDEFDYSSVPTSSGTNFLNNKASNFQDHNISIIDLDSPSFSRTNGTSSSTTSMGKFQSHIQNDGITGEFDGYGYAHSQKLKDMFKANFGLVVFRPNQLQVINATLMGKDCFVLMPTGGGKSLCYQLPALLNPGVTIVISPLKSLILDQVNKLKSLDIHAEHMSGEMSQSDFKRICANLNSNPPSIKLLYITPEKLFSSESLGRILQTLHSKKYISRFVIDEAHCVSQWGHDFRPDYKKLYALRQDYPNVPLMALTATATPRVRTDILKQLNLVHCKWFLCSFNRPNLQYVVKPKQGGPATIKDIVEIIKKSPNASGIVYCLSRKECDETADKLLEFGIRASSYHAGMTDNNREQVQKDWISERIKIVCATIAFGMGIDKADVRFVFHYSMPKSIEGYYQESGRAGRDGQKSLCILYYNYSDMTRYRKMIQRENTSGSYESRQVHMNNLYKIVEYCENVIDCRRTLQLNYFAEQFSREQCLANRDMACDNCLKRDCFKIFDVTDDCKTIAKAVRDLCEGKNRFTMIHIVDVLKGGTSQKVVSSRHDQTTYHGHLKSWQTNDIKRLLHRMVTDEYLREDLYFSRDIPHAYLKIGSNIEKLMRGNIKVEFAISDEKKKKATTLEIVTTSTTASTSSDDVKVDSATEKLIRELQDKCHNDLIAICSRLANQRQCTIGNIMNMQTIKEMSVKMPSTEEEMLLLPHVTSANFEKFGKELLETTCLYAAEKLGIIMDYKDSLGTASGSHEDTNQTVDSEDDGTNWGNLAAQSSQSASGAKAKRKWPSKARYGAAKRRKTNSPRKRKTARKPAGSKKTPAKSKLGFLTPKF</sequence>
<evidence type="ECO:0000256" key="6">
    <source>
        <dbReference type="ARBA" id="ARBA00022741"/>
    </source>
</evidence>
<evidence type="ECO:0000256" key="2">
    <source>
        <dbReference type="ARBA" id="ARBA00004123"/>
    </source>
</evidence>
<evidence type="ECO:0000256" key="18">
    <source>
        <dbReference type="RuleBase" id="RU364117"/>
    </source>
</evidence>
<dbReference type="Gene3D" id="3.40.50.300">
    <property type="entry name" value="P-loop containing nucleotide triphosphate hydrolases"/>
    <property type="match status" value="2"/>
</dbReference>
<evidence type="ECO:0000256" key="15">
    <source>
        <dbReference type="ARBA" id="ARBA00023242"/>
    </source>
</evidence>
<dbReference type="SMART" id="SM00956">
    <property type="entry name" value="RQC"/>
    <property type="match status" value="1"/>
</dbReference>
<dbReference type="EC" id="5.6.2.4" evidence="18"/>
<dbReference type="InterPro" id="IPR011545">
    <property type="entry name" value="DEAD/DEAH_box_helicase_dom"/>
</dbReference>
<evidence type="ECO:0000256" key="3">
    <source>
        <dbReference type="ARBA" id="ARBA00005446"/>
    </source>
</evidence>
<feature type="region of interest" description="Disordered" evidence="19">
    <location>
        <begin position="853"/>
        <end position="939"/>
    </location>
</feature>
<keyword evidence="5" id="KW-0479">Metal-binding</keyword>
<dbReference type="Pfam" id="PF00271">
    <property type="entry name" value="Helicase_C"/>
    <property type="match status" value="1"/>
</dbReference>
<gene>
    <name evidence="23" type="primary">Blm</name>
    <name evidence="23" type="ORF">Bhyg_02586</name>
</gene>
<keyword evidence="10" id="KW-0862">Zinc</keyword>
<feature type="region of interest" description="Disordered" evidence="19">
    <location>
        <begin position="50"/>
        <end position="70"/>
    </location>
</feature>
<dbReference type="FunFam" id="3.40.50.300:FF:000537">
    <property type="entry name" value="Bloom syndrome RecQ-like helicase"/>
    <property type="match status" value="1"/>
</dbReference>
<dbReference type="SUPFAM" id="SSF47819">
    <property type="entry name" value="HRDC-like"/>
    <property type="match status" value="1"/>
</dbReference>
<evidence type="ECO:0000256" key="5">
    <source>
        <dbReference type="ARBA" id="ARBA00022723"/>
    </source>
</evidence>
<dbReference type="InterPro" id="IPR004589">
    <property type="entry name" value="DNA_helicase_ATP-dep_RecQ"/>
</dbReference>
<dbReference type="GO" id="GO:0000724">
    <property type="term" value="P:double-strand break repair via homologous recombination"/>
    <property type="evidence" value="ECO:0007669"/>
    <property type="project" value="UniProtKB-ARBA"/>
</dbReference>
<dbReference type="GO" id="GO:0005524">
    <property type="term" value="F:ATP binding"/>
    <property type="evidence" value="ECO:0007669"/>
    <property type="project" value="UniProtKB-KW"/>
</dbReference>
<dbReference type="InterPro" id="IPR027417">
    <property type="entry name" value="P-loop_NTPase"/>
</dbReference>
<dbReference type="CDD" id="cd18794">
    <property type="entry name" value="SF2_C_RecQ"/>
    <property type="match status" value="1"/>
</dbReference>
<keyword evidence="4" id="KW-0235">DNA replication</keyword>
<dbReference type="InterPro" id="IPR036390">
    <property type="entry name" value="WH_DNA-bd_sf"/>
</dbReference>
<dbReference type="InterPro" id="IPR010997">
    <property type="entry name" value="HRDC-like_sf"/>
</dbReference>
<dbReference type="EMBL" id="WJQU01000001">
    <property type="protein sequence ID" value="KAJ6647364.1"/>
    <property type="molecule type" value="Genomic_DNA"/>
</dbReference>
<dbReference type="GO" id="GO:0003677">
    <property type="term" value="F:DNA binding"/>
    <property type="evidence" value="ECO:0007669"/>
    <property type="project" value="UniProtKB-KW"/>
</dbReference>
<evidence type="ECO:0000259" key="21">
    <source>
        <dbReference type="PROSITE" id="PS51192"/>
    </source>
</evidence>
<keyword evidence="9 18" id="KW-0347">Helicase</keyword>
<protein>
    <recommendedName>
        <fullName evidence="18">ATP-dependent DNA helicase</fullName>
        <ecNumber evidence="18">5.6.2.4</ecNumber>
    </recommendedName>
</protein>
<dbReference type="InterPro" id="IPR036388">
    <property type="entry name" value="WH-like_DNA-bd_sf"/>
</dbReference>
<reference evidence="23" key="1">
    <citation type="submission" date="2022-07" db="EMBL/GenBank/DDBJ databases">
        <authorList>
            <person name="Trinca V."/>
            <person name="Uliana J.V.C."/>
            <person name="Torres T.T."/>
            <person name="Ward R.J."/>
            <person name="Monesi N."/>
        </authorList>
    </citation>
    <scope>NUCLEOTIDE SEQUENCE</scope>
    <source>
        <strain evidence="23">HSMRA1968</strain>
        <tissue evidence="23">Whole embryos</tissue>
    </source>
</reference>
<dbReference type="GO" id="GO:0006260">
    <property type="term" value="P:DNA replication"/>
    <property type="evidence" value="ECO:0007669"/>
    <property type="project" value="UniProtKB-KW"/>
</dbReference>
<comment type="caution">
    <text evidence="23">The sequence shown here is derived from an EMBL/GenBank/DDBJ whole genome shotgun (WGS) entry which is preliminary data.</text>
</comment>
<keyword evidence="14" id="KW-0413">Isomerase</keyword>
<dbReference type="InterPro" id="IPR002121">
    <property type="entry name" value="HRDC_dom"/>
</dbReference>
<feature type="compositionally biased region" description="Low complexity" evidence="19">
    <location>
        <begin position="878"/>
        <end position="888"/>
    </location>
</feature>
<dbReference type="Proteomes" id="UP001151699">
    <property type="component" value="Chromosome A"/>
</dbReference>
<proteinExistence type="inferred from homology"/>
<dbReference type="OrthoDB" id="10261556at2759"/>
<dbReference type="SUPFAM" id="SSF46785">
    <property type="entry name" value="Winged helix' DNA-binding domain"/>
    <property type="match status" value="1"/>
</dbReference>
<dbReference type="PROSITE" id="PS51194">
    <property type="entry name" value="HELICASE_CTER"/>
    <property type="match status" value="1"/>
</dbReference>
<feature type="domain" description="HRDC" evidence="20">
    <location>
        <begin position="763"/>
        <end position="843"/>
    </location>
</feature>
<feature type="domain" description="Helicase ATP-binding" evidence="21">
    <location>
        <begin position="217"/>
        <end position="392"/>
    </location>
</feature>
<dbReference type="InterPro" id="IPR032284">
    <property type="entry name" value="RecQ_Zn-bd"/>
</dbReference>
<accession>A0A9Q0S6S7</accession>
<evidence type="ECO:0000256" key="13">
    <source>
        <dbReference type="ARBA" id="ARBA00023204"/>
    </source>
</evidence>
<dbReference type="Pfam" id="PF00570">
    <property type="entry name" value="HRDC"/>
    <property type="match status" value="1"/>
</dbReference>
<dbReference type="PROSITE" id="PS51192">
    <property type="entry name" value="HELICASE_ATP_BIND_1"/>
    <property type="match status" value="1"/>
</dbReference>
<evidence type="ECO:0000313" key="23">
    <source>
        <dbReference type="EMBL" id="KAJ6647364.1"/>
    </source>
</evidence>
<evidence type="ECO:0000259" key="22">
    <source>
        <dbReference type="PROSITE" id="PS51194"/>
    </source>
</evidence>
<dbReference type="GO" id="GO:0005634">
    <property type="term" value="C:nucleus"/>
    <property type="evidence" value="ECO:0007669"/>
    <property type="project" value="UniProtKB-SubCell"/>
</dbReference>
<dbReference type="Pfam" id="PF09382">
    <property type="entry name" value="RQC"/>
    <property type="match status" value="1"/>
</dbReference>
<evidence type="ECO:0000256" key="7">
    <source>
        <dbReference type="ARBA" id="ARBA00022763"/>
    </source>
</evidence>
<dbReference type="NCBIfam" id="TIGR00614">
    <property type="entry name" value="recQ_fam"/>
    <property type="match status" value="1"/>
</dbReference>
<dbReference type="GO" id="GO:0043138">
    <property type="term" value="F:3'-5' DNA helicase activity"/>
    <property type="evidence" value="ECO:0007669"/>
    <property type="project" value="UniProtKB-EC"/>
</dbReference>
<dbReference type="GO" id="GO:0009378">
    <property type="term" value="F:four-way junction helicase activity"/>
    <property type="evidence" value="ECO:0007669"/>
    <property type="project" value="TreeGrafter"/>
</dbReference>
<comment type="cofactor">
    <cofactor evidence="1">
        <name>Zn(2+)</name>
        <dbReference type="ChEBI" id="CHEBI:29105"/>
    </cofactor>
</comment>
<evidence type="ECO:0000256" key="10">
    <source>
        <dbReference type="ARBA" id="ARBA00022833"/>
    </source>
</evidence>
<comment type="catalytic activity">
    <reaction evidence="16 18">
        <text>Couples ATP hydrolysis with the unwinding of duplex DNA by translocating in the 3'-5' direction.</text>
        <dbReference type="EC" id="5.6.2.4"/>
    </reaction>
</comment>
<evidence type="ECO:0000256" key="16">
    <source>
        <dbReference type="ARBA" id="ARBA00034617"/>
    </source>
</evidence>
<evidence type="ECO:0000259" key="20">
    <source>
        <dbReference type="PROSITE" id="PS50967"/>
    </source>
</evidence>
<dbReference type="InterPro" id="IPR014001">
    <property type="entry name" value="Helicase_ATP-bd"/>
</dbReference>
<dbReference type="FunFam" id="1.10.10.10:FF:000495">
    <property type="entry name" value="RecQ family helicase MusN"/>
    <property type="match status" value="1"/>
</dbReference>
<keyword evidence="12" id="KW-0238">DNA-binding</keyword>
<keyword evidence="13" id="KW-0234">DNA repair</keyword>
<evidence type="ECO:0000256" key="8">
    <source>
        <dbReference type="ARBA" id="ARBA00022801"/>
    </source>
</evidence>
<keyword evidence="8 18" id="KW-0378">Hydrolase</keyword>
<evidence type="ECO:0000256" key="9">
    <source>
        <dbReference type="ARBA" id="ARBA00022806"/>
    </source>
</evidence>
<keyword evidence="7" id="KW-0227">DNA damage</keyword>
<dbReference type="GO" id="GO:0016787">
    <property type="term" value="F:hydrolase activity"/>
    <property type="evidence" value="ECO:0007669"/>
    <property type="project" value="UniProtKB-KW"/>
</dbReference>
<evidence type="ECO:0000256" key="11">
    <source>
        <dbReference type="ARBA" id="ARBA00022840"/>
    </source>
</evidence>
<dbReference type="Gene3D" id="1.10.150.80">
    <property type="entry name" value="HRDC domain"/>
    <property type="match status" value="1"/>
</dbReference>
<keyword evidence="24" id="KW-1185">Reference proteome</keyword>